<evidence type="ECO:0000259" key="3">
    <source>
        <dbReference type="Pfam" id="PF05426"/>
    </source>
</evidence>
<dbReference type="Gene3D" id="1.50.10.100">
    <property type="entry name" value="Chondroitin AC/alginate lyase"/>
    <property type="match status" value="1"/>
</dbReference>
<dbReference type="AlphaFoldDB" id="I3ZFE5"/>
<organism evidence="4 5">
    <name type="scientific">Terriglobus roseus (strain DSM 18391 / NRRL B-41598 / KBS 63)</name>
    <dbReference type="NCBI Taxonomy" id="926566"/>
    <lineage>
        <taxon>Bacteria</taxon>
        <taxon>Pseudomonadati</taxon>
        <taxon>Acidobacteriota</taxon>
        <taxon>Terriglobia</taxon>
        <taxon>Terriglobales</taxon>
        <taxon>Acidobacteriaceae</taxon>
        <taxon>Terriglobus</taxon>
    </lineage>
</organism>
<proteinExistence type="predicted"/>
<evidence type="ECO:0000256" key="2">
    <source>
        <dbReference type="ARBA" id="ARBA00023239"/>
    </source>
</evidence>
<keyword evidence="5" id="KW-1185">Reference proteome</keyword>
<dbReference type="KEGG" id="trs:Terro_1660"/>
<dbReference type="EMBL" id="CP003379">
    <property type="protein sequence ID" value="AFL87963.1"/>
    <property type="molecule type" value="Genomic_DNA"/>
</dbReference>
<accession>I3ZFE5</accession>
<dbReference type="Pfam" id="PF05426">
    <property type="entry name" value="Alginate_lyase"/>
    <property type="match status" value="1"/>
</dbReference>
<dbReference type="Proteomes" id="UP000006056">
    <property type="component" value="Chromosome"/>
</dbReference>
<feature type="domain" description="Alginate lyase" evidence="3">
    <location>
        <begin position="56"/>
        <end position="332"/>
    </location>
</feature>
<dbReference type="GO" id="GO:0016829">
    <property type="term" value="F:lyase activity"/>
    <property type="evidence" value="ECO:0007669"/>
    <property type="project" value="UniProtKB-KW"/>
</dbReference>
<keyword evidence="1" id="KW-0732">Signal</keyword>
<sequence>MTRRRFCGGALATACATTQILRAQVAENIHFNVAEYDRARILAAAADALKQAPQTVTATAAPAKALEPNTYYSEDTEWFPAEGAAKSAYERRQGYTNPQAFTAHRDALVRMNGIVAACVAAWRLTGEAPYAQHAMLHLRAWFVDAATRMEPSLEHAATIPPASDGHYRGIEETVALAETVRAASFLCAYNGVATEDEAAALRKWFSDFSAWLDESKKGMIAREAKDRLAICWTLQAAECARFTHNSALALECSHRFKDKLLRQMNFDGEFPLELHRADAYAASLFTLDCLSVTCEVLSTPLERLWDYTLPDGRGMRSAVAFLFPAMESRARWKYPADARHFTDWPVRQPSLLLAGRAFGRGEYLDVWKRLPVEPKSAELLRTFPVRQPALWTVRPPA</sequence>
<dbReference type="STRING" id="926566.Terro_1660"/>
<dbReference type="InterPro" id="IPR008929">
    <property type="entry name" value="Chondroitin_lyas"/>
</dbReference>
<evidence type="ECO:0000313" key="5">
    <source>
        <dbReference type="Proteomes" id="UP000006056"/>
    </source>
</evidence>
<gene>
    <name evidence="4" type="ordered locus">Terro_1660</name>
</gene>
<dbReference type="HOGENOM" id="CLU_031144_0_0_0"/>
<protein>
    <submittedName>
        <fullName evidence="4">Alginate lyase</fullName>
    </submittedName>
</protein>
<keyword evidence="2 4" id="KW-0456">Lyase</keyword>
<reference evidence="4 5" key="1">
    <citation type="submission" date="2012-06" db="EMBL/GenBank/DDBJ databases">
        <title>Complete genome of Terriglobus roseus DSM 18391.</title>
        <authorList>
            <consortium name="US DOE Joint Genome Institute (JGI-PGF)"/>
            <person name="Lucas S."/>
            <person name="Copeland A."/>
            <person name="Lapidus A."/>
            <person name="Glavina del Rio T."/>
            <person name="Dalin E."/>
            <person name="Tice H."/>
            <person name="Bruce D."/>
            <person name="Goodwin L."/>
            <person name="Pitluck S."/>
            <person name="Peters L."/>
            <person name="Mikhailova N."/>
            <person name="Munk A.C.C."/>
            <person name="Kyrpides N."/>
            <person name="Mavromatis K."/>
            <person name="Ivanova N."/>
            <person name="Brettin T."/>
            <person name="Detter J.C."/>
            <person name="Han C."/>
            <person name="Larimer F."/>
            <person name="Land M."/>
            <person name="Hauser L."/>
            <person name="Markowitz V."/>
            <person name="Cheng J.-F."/>
            <person name="Hugenholtz P."/>
            <person name="Woyke T."/>
            <person name="Wu D."/>
            <person name="Brambilla E."/>
            <person name="Klenk H.-P."/>
            <person name="Eisen J.A."/>
        </authorList>
    </citation>
    <scope>NUCLEOTIDE SEQUENCE [LARGE SCALE GENOMIC DNA]</scope>
    <source>
        <strain evidence="5">DSM 18391 / NRRL B-41598 / KBS 63</strain>
    </source>
</reference>
<name>I3ZFE5_TERRK</name>
<dbReference type="GO" id="GO:0042597">
    <property type="term" value="C:periplasmic space"/>
    <property type="evidence" value="ECO:0007669"/>
    <property type="project" value="InterPro"/>
</dbReference>
<evidence type="ECO:0000256" key="1">
    <source>
        <dbReference type="ARBA" id="ARBA00022729"/>
    </source>
</evidence>
<dbReference type="SUPFAM" id="SSF48230">
    <property type="entry name" value="Chondroitin AC/alginate lyase"/>
    <property type="match status" value="1"/>
</dbReference>
<dbReference type="eggNOG" id="ENOG502Z7SW">
    <property type="taxonomic scope" value="Bacteria"/>
</dbReference>
<evidence type="ECO:0000313" key="4">
    <source>
        <dbReference type="EMBL" id="AFL87963.1"/>
    </source>
</evidence>
<dbReference type="InterPro" id="IPR008397">
    <property type="entry name" value="Alginate_lyase_dom"/>
</dbReference>